<dbReference type="RefSeq" id="XP_023652399.1">
    <property type="nucleotide sequence ID" value="XM_023796631.2"/>
</dbReference>
<keyword evidence="1" id="KW-0472">Membrane</keyword>
<dbReference type="GeneID" id="111835884"/>
<sequence>MRGETFQKQLLRDSWFLRVDRRMDSRLLDKLIQELNQSSPQILTYAEAHKLQNLDVPTCLRMAELLTHLQGKGEEACHQLYRLLHLHAEDMYFSLPTRTAHPGNTEQANKSPQERFVLNNRGPLFFFSCFGLAVGGALLYYYSDGALWDGARAVLAYTALGLSRPTTSLLLLYAEKLGKNR</sequence>
<dbReference type="GeneTree" id="ENSGT00940000164282"/>
<dbReference type="AlphaFoldDB" id="A0A3B3RLD4"/>
<name>A0A3B3RLD4_9TELE</name>
<dbReference type="InterPro" id="IPR011029">
    <property type="entry name" value="DEATH-like_dom_sf"/>
</dbReference>
<accession>A0A3B3RLD4</accession>
<reference evidence="2" key="1">
    <citation type="submission" date="2025-08" db="UniProtKB">
        <authorList>
            <consortium name="Ensembl"/>
        </authorList>
    </citation>
    <scope>IDENTIFICATION</scope>
</reference>
<dbReference type="PANTHER" id="PTHR34765">
    <property type="entry name" value="CASPASE RECRUITMENT DOMAIN-CONTAINING PROTEIN 19"/>
    <property type="match status" value="1"/>
</dbReference>
<dbReference type="PANTHER" id="PTHR34765:SF1">
    <property type="entry name" value="CASPASE RECRUITMENT DOMAIN-CONTAINING PROTEIN 19"/>
    <property type="match status" value="1"/>
</dbReference>
<reference evidence="2" key="2">
    <citation type="submission" date="2025-09" db="UniProtKB">
        <authorList>
            <consortium name="Ensembl"/>
        </authorList>
    </citation>
    <scope>IDENTIFICATION</scope>
</reference>
<dbReference type="Proteomes" id="UP000261540">
    <property type="component" value="Unplaced"/>
</dbReference>
<evidence type="ECO:0000313" key="2">
    <source>
        <dbReference type="Ensembl" id="ENSPKIP00000019392.1"/>
    </source>
</evidence>
<organism evidence="2 3">
    <name type="scientific">Paramormyrops kingsleyae</name>
    <dbReference type="NCBI Taxonomy" id="1676925"/>
    <lineage>
        <taxon>Eukaryota</taxon>
        <taxon>Metazoa</taxon>
        <taxon>Chordata</taxon>
        <taxon>Craniata</taxon>
        <taxon>Vertebrata</taxon>
        <taxon>Euteleostomi</taxon>
        <taxon>Actinopterygii</taxon>
        <taxon>Neopterygii</taxon>
        <taxon>Teleostei</taxon>
        <taxon>Osteoglossocephala</taxon>
        <taxon>Osteoglossomorpha</taxon>
        <taxon>Osteoglossiformes</taxon>
        <taxon>Mormyridae</taxon>
        <taxon>Paramormyrops</taxon>
    </lineage>
</organism>
<keyword evidence="1" id="KW-1133">Transmembrane helix</keyword>
<dbReference type="KEGG" id="pki:111835884"/>
<keyword evidence="1" id="KW-0812">Transmembrane</keyword>
<feature type="transmembrane region" description="Helical" evidence="1">
    <location>
        <begin position="154"/>
        <end position="174"/>
    </location>
</feature>
<keyword evidence="3" id="KW-1185">Reference proteome</keyword>
<evidence type="ECO:0000256" key="1">
    <source>
        <dbReference type="SAM" id="Phobius"/>
    </source>
</evidence>
<dbReference type="OrthoDB" id="10298632at2759"/>
<dbReference type="SUPFAM" id="SSF47986">
    <property type="entry name" value="DEATH domain"/>
    <property type="match status" value="1"/>
</dbReference>
<dbReference type="Gene3D" id="1.10.533.10">
    <property type="entry name" value="Death Domain, Fas"/>
    <property type="match status" value="1"/>
</dbReference>
<dbReference type="InterPro" id="IPR043574">
    <property type="entry name" value="CARD19"/>
</dbReference>
<evidence type="ECO:0000313" key="3">
    <source>
        <dbReference type="Proteomes" id="UP000261540"/>
    </source>
</evidence>
<proteinExistence type="predicted"/>
<feature type="transmembrane region" description="Helical" evidence="1">
    <location>
        <begin position="124"/>
        <end position="142"/>
    </location>
</feature>
<protein>
    <submittedName>
        <fullName evidence="2">Caspase recruitment domain family, member 19</fullName>
    </submittedName>
</protein>
<dbReference type="GO" id="GO:0005739">
    <property type="term" value="C:mitochondrion"/>
    <property type="evidence" value="ECO:0007669"/>
    <property type="project" value="TreeGrafter"/>
</dbReference>
<dbReference type="Ensembl" id="ENSPKIT00000035337.1">
    <property type="protein sequence ID" value="ENSPKIP00000019392.1"/>
    <property type="gene ID" value="ENSPKIG00000004585.1"/>
</dbReference>